<dbReference type="Proteomes" id="UP000010824">
    <property type="component" value="Chromosome"/>
</dbReference>
<reference evidence="3" key="1">
    <citation type="submission" date="2011-12" db="EMBL/GenBank/DDBJ databases">
        <title>Complete sequence of Methanoregula formicicum SMSP.</title>
        <authorList>
            <person name="Lucas S."/>
            <person name="Han J."/>
            <person name="Lapidus A."/>
            <person name="Cheng J.-F."/>
            <person name="Goodwin L."/>
            <person name="Pitluck S."/>
            <person name="Peters L."/>
            <person name="Ovchinnikova G."/>
            <person name="Teshima H."/>
            <person name="Detter J.C."/>
            <person name="Han C."/>
            <person name="Tapia R."/>
            <person name="Land M."/>
            <person name="Hauser L."/>
            <person name="Kyrpides N."/>
            <person name="Ivanova N."/>
            <person name="Pagani I."/>
            <person name="Imachi H."/>
            <person name="Tamaki H."/>
            <person name="Sekiguchi Y."/>
            <person name="Kamagata Y."/>
            <person name="Cadillo-Quiroz H."/>
            <person name="Zinder S."/>
            <person name="Liu W.-T."/>
            <person name="Woyke T."/>
        </authorList>
    </citation>
    <scope>NUCLEOTIDE SEQUENCE [LARGE SCALE GENOMIC DNA]</scope>
    <source>
        <strain evidence="3">DSM 22288 / NBRC 105244 / SMSP</strain>
    </source>
</reference>
<dbReference type="InParanoid" id="L0HEU2"/>
<keyword evidence="1" id="KW-0472">Membrane</keyword>
<evidence type="ECO:0000313" key="2">
    <source>
        <dbReference type="EMBL" id="AGB01619.1"/>
    </source>
</evidence>
<sequence precursor="true">MVNRARIAKSVCILSFLGILLFGFYAFLLSTAMYAPPEMMAQAAARKSQEFMRISIAVVILVVVCIASYLYGNKQEAPRPPNEGM</sequence>
<feature type="transmembrane region" description="Helical" evidence="1">
    <location>
        <begin position="54"/>
        <end position="72"/>
    </location>
</feature>
<evidence type="ECO:0000313" key="3">
    <source>
        <dbReference type="Proteomes" id="UP000010824"/>
    </source>
</evidence>
<keyword evidence="3" id="KW-1185">Reference proteome</keyword>
<dbReference type="AlphaFoldDB" id="L0HEU2"/>
<dbReference type="HOGENOM" id="CLU_2504935_0_0_2"/>
<dbReference type="RefSeq" id="WP_015284583.1">
    <property type="nucleotide sequence ID" value="NC_019943.1"/>
</dbReference>
<dbReference type="GeneID" id="14309229"/>
<evidence type="ECO:0000256" key="1">
    <source>
        <dbReference type="SAM" id="Phobius"/>
    </source>
</evidence>
<proteinExistence type="predicted"/>
<keyword evidence="1" id="KW-0812">Transmembrane</keyword>
<name>L0HEU2_METFS</name>
<dbReference type="EMBL" id="CP003167">
    <property type="protein sequence ID" value="AGB01619.1"/>
    <property type="molecule type" value="Genomic_DNA"/>
</dbReference>
<feature type="transmembrane region" description="Helical" evidence="1">
    <location>
        <begin position="12"/>
        <end position="34"/>
    </location>
</feature>
<protein>
    <submittedName>
        <fullName evidence="2">Uncharacterized protein</fullName>
    </submittedName>
</protein>
<accession>L0HEU2</accession>
<organism evidence="2 3">
    <name type="scientific">Methanoregula formicica (strain DSM 22288 / NBRC 105244 / SMSP)</name>
    <dbReference type="NCBI Taxonomy" id="593750"/>
    <lineage>
        <taxon>Archaea</taxon>
        <taxon>Methanobacteriati</taxon>
        <taxon>Methanobacteriota</taxon>
        <taxon>Stenosarchaea group</taxon>
        <taxon>Methanomicrobia</taxon>
        <taxon>Methanomicrobiales</taxon>
        <taxon>Methanoregulaceae</taxon>
        <taxon>Methanoregula</taxon>
    </lineage>
</organism>
<dbReference type="KEGG" id="mfo:Metfor_0556"/>
<reference evidence="2 3" key="2">
    <citation type="journal article" date="2014" name="Genome Announc.">
        <title>Complete Genome Sequence of Methanoregula formicica SMSPT, a Mesophilic Hydrogenotrophic Methanogen Isolated from a Methanogenic Upflow Anaerobic Sludge Blanket Reactor.</title>
        <authorList>
            <person name="Yamamoto K."/>
            <person name="Tamaki H."/>
            <person name="Cadillo-Quiroz H."/>
            <person name="Imachi H."/>
            <person name="Kyrpides N."/>
            <person name="Woyke T."/>
            <person name="Goodwin L."/>
            <person name="Zinder S.H."/>
            <person name="Kamagata Y."/>
            <person name="Liu W.T."/>
        </authorList>
    </citation>
    <scope>NUCLEOTIDE SEQUENCE [LARGE SCALE GENOMIC DNA]</scope>
    <source>
        <strain evidence="3">DSM 22288 / NBRC 105244 / SMSP</strain>
    </source>
</reference>
<gene>
    <name evidence="2" type="ordered locus">Metfor_0556</name>
</gene>
<keyword evidence="1" id="KW-1133">Transmembrane helix</keyword>